<name>A0A4Q7TKG7_9MICO</name>
<dbReference type="Pfam" id="PF13407">
    <property type="entry name" value="Peripla_BP_4"/>
    <property type="match status" value="1"/>
</dbReference>
<dbReference type="InterPro" id="IPR025997">
    <property type="entry name" value="SBP_2_dom"/>
</dbReference>
<dbReference type="GO" id="GO:0030246">
    <property type="term" value="F:carbohydrate binding"/>
    <property type="evidence" value="ECO:0007669"/>
    <property type="project" value="UniProtKB-ARBA"/>
</dbReference>
<evidence type="ECO:0000256" key="2">
    <source>
        <dbReference type="ARBA" id="ARBA00007639"/>
    </source>
</evidence>
<keyword evidence="3" id="KW-0732">Signal</keyword>
<dbReference type="PANTHER" id="PTHR46847">
    <property type="entry name" value="D-ALLOSE-BINDING PERIPLASMIC PROTEIN-RELATED"/>
    <property type="match status" value="1"/>
</dbReference>
<proteinExistence type="inferred from homology"/>
<comment type="caution">
    <text evidence="5">The sequence shown here is derived from an EMBL/GenBank/DDBJ whole genome shotgun (WGS) entry which is preliminary data.</text>
</comment>
<evidence type="ECO:0000259" key="4">
    <source>
        <dbReference type="Pfam" id="PF13407"/>
    </source>
</evidence>
<dbReference type="RefSeq" id="WP_157985614.1">
    <property type="nucleotide sequence ID" value="NZ_SGXT01000014.1"/>
</dbReference>
<dbReference type="SUPFAM" id="SSF53822">
    <property type="entry name" value="Periplasmic binding protein-like I"/>
    <property type="match status" value="1"/>
</dbReference>
<reference evidence="5 6" key="1">
    <citation type="journal article" date="2015" name="Stand. Genomic Sci.">
        <title>Genomic Encyclopedia of Bacterial and Archaeal Type Strains, Phase III: the genomes of soil and plant-associated and newly described type strains.</title>
        <authorList>
            <person name="Whitman W.B."/>
            <person name="Woyke T."/>
            <person name="Klenk H.P."/>
            <person name="Zhou Y."/>
            <person name="Lilburn T.G."/>
            <person name="Beck B.J."/>
            <person name="De Vos P."/>
            <person name="Vandamme P."/>
            <person name="Eisen J.A."/>
            <person name="Garrity G."/>
            <person name="Hugenholtz P."/>
            <person name="Kyrpides N.C."/>
        </authorList>
    </citation>
    <scope>NUCLEOTIDE SEQUENCE [LARGE SCALE GENOMIC DNA]</scope>
    <source>
        <strain evidence="5 6">AC4r</strain>
    </source>
</reference>
<organism evidence="5 6">
    <name type="scientific">Microcella alkaliphila</name>
    <dbReference type="NCBI Taxonomy" id="279828"/>
    <lineage>
        <taxon>Bacteria</taxon>
        <taxon>Bacillati</taxon>
        <taxon>Actinomycetota</taxon>
        <taxon>Actinomycetes</taxon>
        <taxon>Micrococcales</taxon>
        <taxon>Microbacteriaceae</taxon>
        <taxon>Microcella</taxon>
    </lineage>
</organism>
<dbReference type="OrthoDB" id="9813037at2"/>
<evidence type="ECO:0000256" key="3">
    <source>
        <dbReference type="ARBA" id="ARBA00022729"/>
    </source>
</evidence>
<gene>
    <name evidence="5" type="ORF">EV140_1163</name>
</gene>
<keyword evidence="6" id="KW-1185">Reference proteome</keyword>
<accession>A0A4Q7TKG7</accession>
<comment type="similarity">
    <text evidence="2">Belongs to the bacterial solute-binding protein 2 family.</text>
</comment>
<evidence type="ECO:0000256" key="1">
    <source>
        <dbReference type="ARBA" id="ARBA00004196"/>
    </source>
</evidence>
<dbReference type="GO" id="GO:0030313">
    <property type="term" value="C:cell envelope"/>
    <property type="evidence" value="ECO:0007669"/>
    <property type="project" value="UniProtKB-SubCell"/>
</dbReference>
<dbReference type="CDD" id="cd06308">
    <property type="entry name" value="PBP1_sensor_kinase-like"/>
    <property type="match status" value="1"/>
</dbReference>
<feature type="domain" description="Periplasmic binding protein" evidence="4">
    <location>
        <begin position="74"/>
        <end position="309"/>
    </location>
</feature>
<dbReference type="AlphaFoldDB" id="A0A4Q7TKG7"/>
<evidence type="ECO:0000313" key="6">
    <source>
        <dbReference type="Proteomes" id="UP000292408"/>
    </source>
</evidence>
<comment type="subcellular location">
    <subcellularLocation>
        <location evidence="1">Cell envelope</location>
    </subcellularLocation>
</comment>
<dbReference type="InterPro" id="IPR028082">
    <property type="entry name" value="Peripla_BP_I"/>
</dbReference>
<dbReference type="EMBL" id="SGXT01000014">
    <property type="protein sequence ID" value="RZT60657.1"/>
    <property type="molecule type" value="Genomic_DNA"/>
</dbReference>
<evidence type="ECO:0000313" key="5">
    <source>
        <dbReference type="EMBL" id="RZT60657.1"/>
    </source>
</evidence>
<protein>
    <submittedName>
        <fullName evidence="5">Ribose transport system substrate-binding protein</fullName>
    </submittedName>
</protein>
<dbReference type="PROSITE" id="PS51257">
    <property type="entry name" value="PROKAR_LIPOPROTEIN"/>
    <property type="match status" value="1"/>
</dbReference>
<sequence length="354" mass="36411">MHDLRNNRGSRLVLAAAIGSIALMTAGCTSTGSAGSTSENEAVGDELAPSIYCGEECQAQLALEADPASIDCSVGVSWSSASFPYGAKSTQQIPEFAEAFFPGMDVTVSDGQGDSTVQSGQVDDMIAQGIDVLIISPQDAAALAGAVDRATAAGIQVIAADRAVDTEVATYIGSDNVDAGVVSGEAIVADFPDGANVVELAGSLGASPTIDRGDGFRQALEGSNVEIIATQTANYDRAQGLQVMEDFLQRFGSGEIDAVFAHNDQMSFGAIQAIKEAGREGEIKVYGIDGESGALDLVQAGEYAATVGYPLVVKESVIAAAKLCAGEPIDERIVLDSTLINADNVEEYTGRAPQ</sequence>
<dbReference type="PANTHER" id="PTHR46847:SF1">
    <property type="entry name" value="D-ALLOSE-BINDING PERIPLASMIC PROTEIN-RELATED"/>
    <property type="match status" value="1"/>
</dbReference>
<dbReference type="Gene3D" id="3.40.50.2300">
    <property type="match status" value="2"/>
</dbReference>
<dbReference type="Proteomes" id="UP000292408">
    <property type="component" value="Unassembled WGS sequence"/>
</dbReference>